<dbReference type="AlphaFoldDB" id="A0A0R1M7M3"/>
<dbReference type="STRING" id="1423777.FD46_GL001240"/>
<protein>
    <recommendedName>
        <fullName evidence="3">DNA-directed RNA polymerase beta subunit</fullName>
    </recommendedName>
</protein>
<dbReference type="EMBL" id="AZEH01000039">
    <property type="protein sequence ID" value="KRL04124.1"/>
    <property type="molecule type" value="Genomic_DNA"/>
</dbReference>
<comment type="caution">
    <text evidence="1">The sequence shown here is derived from an EMBL/GenBank/DDBJ whole genome shotgun (WGS) entry which is preliminary data.</text>
</comment>
<proteinExistence type="predicted"/>
<evidence type="ECO:0008006" key="3">
    <source>
        <dbReference type="Google" id="ProtNLM"/>
    </source>
</evidence>
<gene>
    <name evidence="1" type="ORF">FD46_GL001240</name>
</gene>
<evidence type="ECO:0000313" key="1">
    <source>
        <dbReference type="EMBL" id="KRL04124.1"/>
    </source>
</evidence>
<dbReference type="OrthoDB" id="1644322at2"/>
<sequence length="125" mass="14864">MDKKDDEFMDIVNNFFKYDYHDRGMLKWKGFFLSDHTAALKREFNKPKIVTKPKQSLELISKRLKLSWQYKINATIQLQNVSTDEELEQLEGIIQGYNGGMIILKDVEDKLHEIEIDNIRYVYVC</sequence>
<dbReference type="RefSeq" id="WP_057896111.1">
    <property type="nucleotide sequence ID" value="NZ_AZEH01000039.1"/>
</dbReference>
<dbReference type="PATRIC" id="fig|1423777.3.peg.1282"/>
<name>A0A0R1M7M3_9LACO</name>
<organism evidence="1 2">
    <name type="scientific">Liquorilactobacillus oeni DSM 19972</name>
    <dbReference type="NCBI Taxonomy" id="1423777"/>
    <lineage>
        <taxon>Bacteria</taxon>
        <taxon>Bacillati</taxon>
        <taxon>Bacillota</taxon>
        <taxon>Bacilli</taxon>
        <taxon>Lactobacillales</taxon>
        <taxon>Lactobacillaceae</taxon>
        <taxon>Liquorilactobacillus</taxon>
    </lineage>
</organism>
<evidence type="ECO:0000313" key="2">
    <source>
        <dbReference type="Proteomes" id="UP000051686"/>
    </source>
</evidence>
<reference evidence="1 2" key="1">
    <citation type="journal article" date="2015" name="Genome Announc.">
        <title>Expanding the biotechnology potential of lactobacilli through comparative genomics of 213 strains and associated genera.</title>
        <authorList>
            <person name="Sun Z."/>
            <person name="Harris H.M."/>
            <person name="McCann A."/>
            <person name="Guo C."/>
            <person name="Argimon S."/>
            <person name="Zhang W."/>
            <person name="Yang X."/>
            <person name="Jeffery I.B."/>
            <person name="Cooney J.C."/>
            <person name="Kagawa T.F."/>
            <person name="Liu W."/>
            <person name="Song Y."/>
            <person name="Salvetti E."/>
            <person name="Wrobel A."/>
            <person name="Rasinkangas P."/>
            <person name="Parkhill J."/>
            <person name="Rea M.C."/>
            <person name="O'Sullivan O."/>
            <person name="Ritari J."/>
            <person name="Douillard F.P."/>
            <person name="Paul Ross R."/>
            <person name="Yang R."/>
            <person name="Briner A.E."/>
            <person name="Felis G.E."/>
            <person name="de Vos W.M."/>
            <person name="Barrangou R."/>
            <person name="Klaenhammer T.R."/>
            <person name="Caufield P.W."/>
            <person name="Cui Y."/>
            <person name="Zhang H."/>
            <person name="O'Toole P.W."/>
        </authorList>
    </citation>
    <scope>NUCLEOTIDE SEQUENCE [LARGE SCALE GENOMIC DNA]</scope>
    <source>
        <strain evidence="1 2">DSM 19972</strain>
    </source>
</reference>
<dbReference type="Proteomes" id="UP000051686">
    <property type="component" value="Unassembled WGS sequence"/>
</dbReference>
<keyword evidence="2" id="KW-1185">Reference proteome</keyword>
<accession>A0A0R1M7M3</accession>